<dbReference type="Pfam" id="PF00240">
    <property type="entry name" value="ubiquitin"/>
    <property type="match status" value="1"/>
</dbReference>
<keyword evidence="15" id="KW-1185">Reference proteome</keyword>
<accession>A0A9C7PSZ8</accession>
<keyword evidence="5" id="KW-0378">Hydrolase</keyword>
<dbReference type="InterPro" id="IPR000626">
    <property type="entry name" value="Ubiquitin-like_dom"/>
</dbReference>
<dbReference type="PROSITE" id="PS50053">
    <property type="entry name" value="UBIQUITIN_2"/>
    <property type="match status" value="1"/>
</dbReference>
<evidence type="ECO:0000256" key="2">
    <source>
        <dbReference type="ARBA" id="ARBA00004123"/>
    </source>
</evidence>
<evidence type="ECO:0000256" key="4">
    <source>
        <dbReference type="ARBA" id="ARBA00022723"/>
    </source>
</evidence>
<dbReference type="SMART" id="SM00577">
    <property type="entry name" value="CPDc"/>
    <property type="match status" value="1"/>
</dbReference>
<dbReference type="PROSITE" id="PS50969">
    <property type="entry name" value="FCP1"/>
    <property type="match status" value="1"/>
</dbReference>
<evidence type="ECO:0000313" key="14">
    <source>
        <dbReference type="EMBL" id="GJQ09392.1"/>
    </source>
</evidence>
<evidence type="ECO:0000256" key="10">
    <source>
        <dbReference type="ARBA" id="ARBA00047761"/>
    </source>
</evidence>
<dbReference type="GO" id="GO:0046872">
    <property type="term" value="F:metal ion binding"/>
    <property type="evidence" value="ECO:0007669"/>
    <property type="project" value="UniProtKB-KW"/>
</dbReference>
<comment type="cofactor">
    <cofactor evidence="1">
        <name>Mg(2+)</name>
        <dbReference type="ChEBI" id="CHEBI:18420"/>
    </cofactor>
</comment>
<keyword evidence="6" id="KW-0460">Magnesium</keyword>
<comment type="catalytic activity">
    <reaction evidence="10">
        <text>O-phospho-L-seryl-[protein] + H2O = L-seryl-[protein] + phosphate</text>
        <dbReference type="Rhea" id="RHEA:20629"/>
        <dbReference type="Rhea" id="RHEA-COMP:9863"/>
        <dbReference type="Rhea" id="RHEA-COMP:11604"/>
        <dbReference type="ChEBI" id="CHEBI:15377"/>
        <dbReference type="ChEBI" id="CHEBI:29999"/>
        <dbReference type="ChEBI" id="CHEBI:43474"/>
        <dbReference type="ChEBI" id="CHEBI:83421"/>
        <dbReference type="EC" id="3.1.3.16"/>
    </reaction>
</comment>
<dbReference type="GO" id="GO:0090364">
    <property type="term" value="P:regulation of proteasome assembly"/>
    <property type="evidence" value="ECO:0007669"/>
    <property type="project" value="InterPro"/>
</dbReference>
<feature type="domain" description="FCP1 homology" evidence="13">
    <location>
        <begin position="141"/>
        <end position="301"/>
    </location>
</feature>
<dbReference type="InterPro" id="IPR023214">
    <property type="entry name" value="HAD_sf"/>
</dbReference>
<dbReference type="AlphaFoldDB" id="A0A9C7PSZ8"/>
<evidence type="ECO:0000256" key="11">
    <source>
        <dbReference type="ARBA" id="ARBA00048336"/>
    </source>
</evidence>
<protein>
    <recommendedName>
        <fullName evidence="3">protein-serine/threonine phosphatase</fullName>
        <ecNumber evidence="3">3.1.3.16</ecNumber>
    </recommendedName>
    <alternativeName>
        <fullName evidence="9">Nuclear proteasome inhibitor UBLCP1</fullName>
    </alternativeName>
</protein>
<dbReference type="InterPro" id="IPR011943">
    <property type="entry name" value="HAD-SF_hydro_IIID"/>
</dbReference>
<organism evidence="14 15">
    <name type="scientific">Galdieria partita</name>
    <dbReference type="NCBI Taxonomy" id="83374"/>
    <lineage>
        <taxon>Eukaryota</taxon>
        <taxon>Rhodophyta</taxon>
        <taxon>Bangiophyceae</taxon>
        <taxon>Galdieriales</taxon>
        <taxon>Galdieriaceae</taxon>
        <taxon>Galdieria</taxon>
    </lineage>
</organism>
<feature type="domain" description="Ubiquitin-like" evidence="12">
    <location>
        <begin position="1"/>
        <end position="71"/>
    </location>
</feature>
<keyword evidence="7" id="KW-0904">Protein phosphatase</keyword>
<sequence length="335" mass="39422">MWVESKDEVKRYLLHVRWGKKSFSIEMSATATLWELKQDLLKRTNVLPDRQKLLGLTLRPNLLADTLTLQEVCNKTEQNLVLMGTSEEQLCQFYSYPPVPEIVDDMQQGESHGTEVVDIEKCLETLERNIKQLQIRLIHQLRPQKKLLVLDLDNTLMHNSYSTDIQDAIRPGVHELLTAVYPFYDICIWSQTSWRWLEAKITEMGLLLCPRYAIAFVLDRLAMTCVTVRKKRELKKHSVKPLQVVWRKFPDHFSPCNSIHVDDLSRNFVLNPENGLKVSPYSNKDPNDRELFLLANYLVLIAQKEADFSKVNHKKWKRYERKHRRDLENLFQTFS</sequence>
<keyword evidence="4" id="KW-0479">Metal-binding</keyword>
<name>A0A9C7PSZ8_9RHOD</name>
<dbReference type="GO" id="GO:0005634">
    <property type="term" value="C:nucleus"/>
    <property type="evidence" value="ECO:0007669"/>
    <property type="project" value="UniProtKB-SubCell"/>
</dbReference>
<reference evidence="14" key="2">
    <citation type="submission" date="2022-01" db="EMBL/GenBank/DDBJ databases">
        <authorList>
            <person name="Hirooka S."/>
            <person name="Miyagishima S.Y."/>
        </authorList>
    </citation>
    <scope>NUCLEOTIDE SEQUENCE</scope>
    <source>
        <strain evidence="14">NBRC 102759</strain>
    </source>
</reference>
<comment type="subcellular location">
    <subcellularLocation>
        <location evidence="2">Nucleus</location>
    </subcellularLocation>
</comment>
<dbReference type="Gene3D" id="3.40.50.1000">
    <property type="entry name" value="HAD superfamily/HAD-like"/>
    <property type="match status" value="1"/>
</dbReference>
<dbReference type="InterPro" id="IPR004274">
    <property type="entry name" value="FCP1_dom"/>
</dbReference>
<dbReference type="EMBL" id="BQMJ01000008">
    <property type="protein sequence ID" value="GJQ09392.1"/>
    <property type="molecule type" value="Genomic_DNA"/>
</dbReference>
<evidence type="ECO:0000256" key="8">
    <source>
        <dbReference type="ARBA" id="ARBA00023242"/>
    </source>
</evidence>
<dbReference type="InterPro" id="IPR029071">
    <property type="entry name" value="Ubiquitin-like_domsf"/>
</dbReference>
<dbReference type="Proteomes" id="UP001061958">
    <property type="component" value="Unassembled WGS sequence"/>
</dbReference>
<proteinExistence type="predicted"/>
<evidence type="ECO:0000256" key="5">
    <source>
        <dbReference type="ARBA" id="ARBA00022801"/>
    </source>
</evidence>
<dbReference type="InterPro" id="IPR036412">
    <property type="entry name" value="HAD-like_sf"/>
</dbReference>
<dbReference type="InterPro" id="IPR051658">
    <property type="entry name" value="UBLCP1"/>
</dbReference>
<evidence type="ECO:0000259" key="13">
    <source>
        <dbReference type="PROSITE" id="PS50969"/>
    </source>
</evidence>
<comment type="caution">
    <text evidence="14">The sequence shown here is derived from an EMBL/GenBank/DDBJ whole genome shotgun (WGS) entry which is preliminary data.</text>
</comment>
<reference evidence="14" key="1">
    <citation type="journal article" date="2022" name="Proc. Natl. Acad. Sci. U.S.A.">
        <title>Life cycle and functional genomics of the unicellular red alga Galdieria for elucidating algal and plant evolution and industrial use.</title>
        <authorList>
            <person name="Hirooka S."/>
            <person name="Itabashi T."/>
            <person name="Ichinose T.M."/>
            <person name="Onuma R."/>
            <person name="Fujiwara T."/>
            <person name="Yamashita S."/>
            <person name="Jong L.W."/>
            <person name="Tomita R."/>
            <person name="Iwane A.H."/>
            <person name="Miyagishima S.Y."/>
        </authorList>
    </citation>
    <scope>NUCLEOTIDE SEQUENCE</scope>
    <source>
        <strain evidence="14">NBRC 102759</strain>
    </source>
</reference>
<dbReference type="SUPFAM" id="SSF56784">
    <property type="entry name" value="HAD-like"/>
    <property type="match status" value="1"/>
</dbReference>
<gene>
    <name evidence="14" type="ORF">GpartN1_g1183.t1</name>
</gene>
<evidence type="ECO:0000256" key="1">
    <source>
        <dbReference type="ARBA" id="ARBA00001946"/>
    </source>
</evidence>
<dbReference type="SUPFAM" id="SSF54236">
    <property type="entry name" value="Ubiquitin-like"/>
    <property type="match status" value="1"/>
</dbReference>
<evidence type="ECO:0000256" key="9">
    <source>
        <dbReference type="ARBA" id="ARBA00032039"/>
    </source>
</evidence>
<evidence type="ECO:0000256" key="6">
    <source>
        <dbReference type="ARBA" id="ARBA00022842"/>
    </source>
</evidence>
<comment type="catalytic activity">
    <reaction evidence="11">
        <text>O-phospho-L-threonyl-[protein] + H2O = L-threonyl-[protein] + phosphate</text>
        <dbReference type="Rhea" id="RHEA:47004"/>
        <dbReference type="Rhea" id="RHEA-COMP:11060"/>
        <dbReference type="Rhea" id="RHEA-COMP:11605"/>
        <dbReference type="ChEBI" id="CHEBI:15377"/>
        <dbReference type="ChEBI" id="CHEBI:30013"/>
        <dbReference type="ChEBI" id="CHEBI:43474"/>
        <dbReference type="ChEBI" id="CHEBI:61977"/>
        <dbReference type="EC" id="3.1.3.16"/>
    </reaction>
</comment>
<dbReference type="Gene3D" id="3.10.20.90">
    <property type="entry name" value="Phosphatidylinositol 3-kinase Catalytic Subunit, Chain A, domain 1"/>
    <property type="match status" value="1"/>
</dbReference>
<dbReference type="PANTHER" id="PTHR48493">
    <property type="entry name" value="UBIQUITIN-LIKE DOMAIN-CONTAINING CTD PHOSPHATASE 1"/>
    <property type="match status" value="1"/>
</dbReference>
<evidence type="ECO:0000313" key="15">
    <source>
        <dbReference type="Proteomes" id="UP001061958"/>
    </source>
</evidence>
<dbReference type="SMART" id="SM00213">
    <property type="entry name" value="UBQ"/>
    <property type="match status" value="1"/>
</dbReference>
<keyword evidence="8" id="KW-0539">Nucleus</keyword>
<dbReference type="OrthoDB" id="1711508at2759"/>
<evidence type="ECO:0000256" key="7">
    <source>
        <dbReference type="ARBA" id="ARBA00022912"/>
    </source>
</evidence>
<evidence type="ECO:0000259" key="12">
    <source>
        <dbReference type="PROSITE" id="PS50053"/>
    </source>
</evidence>
<dbReference type="PANTHER" id="PTHR48493:SF1">
    <property type="entry name" value="UBIQUITIN-LIKE DOMAIN-CONTAINING CTD PHOSPHATASE 1"/>
    <property type="match status" value="1"/>
</dbReference>
<dbReference type="NCBIfam" id="TIGR02245">
    <property type="entry name" value="HAD_IIID1"/>
    <property type="match status" value="1"/>
</dbReference>
<dbReference type="Pfam" id="PF03031">
    <property type="entry name" value="NIF"/>
    <property type="match status" value="1"/>
</dbReference>
<evidence type="ECO:0000256" key="3">
    <source>
        <dbReference type="ARBA" id="ARBA00013081"/>
    </source>
</evidence>
<dbReference type="GO" id="GO:0004722">
    <property type="term" value="F:protein serine/threonine phosphatase activity"/>
    <property type="evidence" value="ECO:0007669"/>
    <property type="project" value="UniProtKB-EC"/>
</dbReference>
<dbReference type="EC" id="3.1.3.16" evidence="3"/>